<keyword evidence="5" id="KW-1185">Reference proteome</keyword>
<feature type="compositionally biased region" description="Basic and acidic residues" evidence="1">
    <location>
        <begin position="151"/>
        <end position="163"/>
    </location>
</feature>
<reference evidence="4" key="1">
    <citation type="submission" date="2023-01" db="EMBL/GenBank/DDBJ databases">
        <title>Draft genome sequence of Nocardiopsis sp. LSu2-4 isolated from halophytes.</title>
        <authorList>
            <person name="Duangmal K."/>
            <person name="Chantavorakit T."/>
        </authorList>
    </citation>
    <scope>NUCLEOTIDE SEQUENCE</scope>
    <source>
        <strain evidence="4">LSu2-4</strain>
    </source>
</reference>
<keyword evidence="3" id="KW-0732">Signal</keyword>
<comment type="caution">
    <text evidence="4">The sequence shown here is derived from an EMBL/GenBank/DDBJ whole genome shotgun (WGS) entry which is preliminary data.</text>
</comment>
<protein>
    <recommendedName>
        <fullName evidence="6">LPXTG cell wall anchor domain-containing protein</fullName>
    </recommendedName>
</protein>
<feature type="compositionally biased region" description="Basic and acidic residues" evidence="1">
    <location>
        <begin position="278"/>
        <end position="289"/>
    </location>
</feature>
<keyword evidence="2" id="KW-0812">Transmembrane</keyword>
<gene>
    <name evidence="4" type="ORF">O4U47_11620</name>
</gene>
<evidence type="ECO:0000313" key="5">
    <source>
        <dbReference type="Proteomes" id="UP001165685"/>
    </source>
</evidence>
<feature type="compositionally biased region" description="Gly residues" evidence="1">
    <location>
        <begin position="358"/>
        <end position="369"/>
    </location>
</feature>
<organism evidence="4 5">
    <name type="scientific">Nocardiopsis suaedae</name>
    <dbReference type="NCBI Taxonomy" id="3018444"/>
    <lineage>
        <taxon>Bacteria</taxon>
        <taxon>Bacillati</taxon>
        <taxon>Actinomycetota</taxon>
        <taxon>Actinomycetes</taxon>
        <taxon>Streptosporangiales</taxon>
        <taxon>Nocardiopsidaceae</taxon>
        <taxon>Nocardiopsis</taxon>
    </lineage>
</organism>
<feature type="compositionally biased region" description="Gly residues" evidence="1">
    <location>
        <begin position="403"/>
        <end position="412"/>
    </location>
</feature>
<keyword evidence="2" id="KW-0472">Membrane</keyword>
<feature type="compositionally biased region" description="Basic and acidic residues" evidence="1">
    <location>
        <begin position="87"/>
        <end position="96"/>
    </location>
</feature>
<proteinExistence type="predicted"/>
<feature type="region of interest" description="Disordered" evidence="1">
    <location>
        <begin position="252"/>
        <end position="452"/>
    </location>
</feature>
<accession>A0ABT4TL91</accession>
<feature type="chain" id="PRO_5045328168" description="LPXTG cell wall anchor domain-containing protein" evidence="3">
    <location>
        <begin position="34"/>
        <end position="487"/>
    </location>
</feature>
<dbReference type="Proteomes" id="UP001165685">
    <property type="component" value="Unassembled WGS sequence"/>
</dbReference>
<feature type="region of interest" description="Disordered" evidence="1">
    <location>
        <begin position="143"/>
        <end position="173"/>
    </location>
</feature>
<evidence type="ECO:0000313" key="4">
    <source>
        <dbReference type="EMBL" id="MDA2805160.1"/>
    </source>
</evidence>
<evidence type="ECO:0000256" key="1">
    <source>
        <dbReference type="SAM" id="MobiDB-lite"/>
    </source>
</evidence>
<feature type="transmembrane region" description="Helical" evidence="2">
    <location>
        <begin position="455"/>
        <end position="477"/>
    </location>
</feature>
<feature type="signal peptide" evidence="3">
    <location>
        <begin position="1"/>
        <end position="33"/>
    </location>
</feature>
<keyword evidence="2" id="KW-1133">Transmembrane helix</keyword>
<feature type="compositionally biased region" description="Basic and acidic residues" evidence="1">
    <location>
        <begin position="345"/>
        <end position="357"/>
    </location>
</feature>
<feature type="compositionally biased region" description="Low complexity" evidence="1">
    <location>
        <begin position="413"/>
        <end position="425"/>
    </location>
</feature>
<sequence length="487" mass="48428">MTPNPPARSRLTARTLIAAGVLVAAVSVGSAAADTARPDAPGTGGEHFAGARIAAVEWCGTGVVGDLNSDRSEGPATARWTPPAGSERSEGSEASERSPGPGGVAGEQHFPEPPEAGVSKVTAGRDALLAEASVSGVHFSPSCAHLQEGADSGKEAEAQREDAPAGGPRAQAEDEDLAAVFGADDLVVVGKVESQAQWSRERGATARLDVRDLHVLGHEVEIGAGTYERTFTAAGPEGPVEVDFTARATVTELPDGQPGATTASAGLDMEFDVTSPSKDGEEPERRTYRLDLAGTSVHSERPVQGGQEPQQGQDPEPDDDLSPGVPPDPGEGPDRGGDGGTGGQGDKDGQEGRDGRGGGDGTGGTGGADGTDPGDGDQGADGDRGGDGPAGDSPDGSSDSDPGNGGGSGDTGDGPSPDPSRNSDPGSRDDPGRDDVAIDPQGSEPSGGLPVTGTAILGMVAAGALSLAGGSAALYLGRTRRSSEAEY</sequence>
<evidence type="ECO:0000256" key="2">
    <source>
        <dbReference type="SAM" id="Phobius"/>
    </source>
</evidence>
<feature type="compositionally biased region" description="Low complexity" evidence="1">
    <location>
        <begin position="390"/>
        <end position="402"/>
    </location>
</feature>
<feature type="compositionally biased region" description="Low complexity" evidence="1">
    <location>
        <begin position="304"/>
        <end position="314"/>
    </location>
</feature>
<feature type="region of interest" description="Disordered" evidence="1">
    <location>
        <begin position="66"/>
        <end position="118"/>
    </location>
</feature>
<feature type="compositionally biased region" description="Basic and acidic residues" evidence="1">
    <location>
        <begin position="426"/>
        <end position="436"/>
    </location>
</feature>
<dbReference type="RefSeq" id="WP_270677806.1">
    <property type="nucleotide sequence ID" value="NZ_JAQFWP010000017.1"/>
</dbReference>
<name>A0ABT4TL91_9ACTN</name>
<evidence type="ECO:0000256" key="3">
    <source>
        <dbReference type="SAM" id="SignalP"/>
    </source>
</evidence>
<dbReference type="EMBL" id="JAQFWP010000017">
    <property type="protein sequence ID" value="MDA2805160.1"/>
    <property type="molecule type" value="Genomic_DNA"/>
</dbReference>
<evidence type="ECO:0008006" key="6">
    <source>
        <dbReference type="Google" id="ProtNLM"/>
    </source>
</evidence>